<keyword evidence="2" id="KW-1185">Reference proteome</keyword>
<name>A0A076GDT8_9CAUD</name>
<evidence type="ECO:0000313" key="1">
    <source>
        <dbReference type="EMBL" id="AII28195.1"/>
    </source>
</evidence>
<dbReference type="EMBL" id="KM083128">
    <property type="protein sequence ID" value="AII28195.1"/>
    <property type="molecule type" value="Genomic_DNA"/>
</dbReference>
<proteinExistence type="predicted"/>
<gene>
    <name evidence="1" type="primary">51</name>
    <name evidence="1" type="ORF">PBI_SPARKY_51</name>
</gene>
<dbReference type="KEGG" id="vg:23680218"/>
<protein>
    <submittedName>
        <fullName evidence="1">Uncharacterized protein</fullName>
    </submittedName>
</protein>
<dbReference type="GeneID" id="23680218"/>
<accession>A0A076GDT8</accession>
<dbReference type="RefSeq" id="YP_009125430.1">
    <property type="nucleotide sequence ID" value="NC_026597.1"/>
</dbReference>
<sequence length="129" mass="13234">MPETSVTNKIGRSAVSKRTVRRTLGAIAAGGALAITGSLYFAAEARADPTFGVDRHIPNPALGWCPGGGDGGGGLGFCDGQPYPDNTKWHFARGFVPFKGWTTTMQCVVNTGELLQPLAGPGGCGGAIQ</sequence>
<evidence type="ECO:0000313" key="2">
    <source>
        <dbReference type="Proteomes" id="UP000028659"/>
    </source>
</evidence>
<dbReference type="Proteomes" id="UP000028659">
    <property type="component" value="Genome"/>
</dbReference>
<organism evidence="1 2">
    <name type="scientific">Mycobacterium phage Sparky</name>
    <dbReference type="NCBI Taxonomy" id="1527493"/>
    <lineage>
        <taxon>Viruses</taxon>
        <taxon>Duplodnaviria</taxon>
        <taxon>Heunggongvirae</taxon>
        <taxon>Uroviricota</taxon>
        <taxon>Caudoviricetes</taxon>
        <taxon>Sparkyvirus</taxon>
        <taxon>Sparkyvirus sparky</taxon>
    </lineage>
</organism>
<reference evidence="1 2" key="1">
    <citation type="submission" date="2014-07" db="EMBL/GenBank/DDBJ databases">
        <authorList>
            <person name="Simmons-Yager K."/>
            <person name="Taylor B.J."/>
            <person name="Thorniley A.J."/>
            <person name="Dasenko M.A."/>
            <person name="Denver D.R."/>
            <person name="Garcia-Ruiz H."/>
            <person name="Hoyer J.S."/>
            <person name="Jogdeo S."/>
            <person name="Sullivan C.M."/>
            <person name="Peterson M.R."/>
            <person name="Rowley E.R."/>
            <person name="Schnitzler C.E."/>
            <person name="Vining K.J."/>
            <person name="Almabruk K.H."/>
            <person name="Banawas S."/>
            <person name="Beatty C."/>
            <person name="Bullock C.J."/>
            <person name="Cappellazzi J.E."/>
            <person name="Chagani S.E."/>
            <person name="Chatterjee P."/>
            <person name="Cram E.D."/>
            <person name="Elorriaga M.E.S.T.E.F.A."/>
            <person name="Esser M."/>
            <person name="Fellows E.J."/>
            <person name="Garcia G.R."/>
            <person name="Gullaba J.M."/>
            <person name="Kinsley M.A."/>
            <person name="Luo F."/>
            <person name="Mcginnis M."/>
            <person name="Paquette C.E."/>
            <person name="Reddekopp R.L."/>
            <person name="Rosen K.L."/>
            <person name="Sahlfeld L.M."/>
            <person name="Vondras A.M."/>
            <person name="Wang J.X."/>
            <person name="Weiss E.S."/>
            <person name="Wernick R."/>
            <person name="Abuelizz H.A."/>
            <person name="Amaro Y."/>
            <person name="Archer C.L."/>
            <person name="Basu A."/>
            <person name="Bellinger M.R."/>
            <person name="Johnson S.F."/>
            <person name="Kitchen S.A."/>
            <person name="Li M."/>
            <person name="Morey-Castro K.E."/>
            <person name="Lavalleur H.J."/>
            <person name="Rangel L.J."/>
            <person name="Ree J.F."/>
            <person name="Shay S.D."/>
            <person name="Sheng Y."/>
            <person name="Smyth J.C."/>
            <person name="Stamm E.A."/>
            <person name="Taylor C.R."/>
            <person name="Vining O.B."/>
            <person name="Wanzeck K.M."/>
            <person name="Watson G."/>
            <person name="Bruck A.J."/>
            <person name="Anders K.R."/>
            <person name="Braun M.A."/>
            <person name="Delesalle V.A."/>
            <person name="Hughes L.E."/>
            <person name="Ware V.C."/>
            <person name="Bradley K.W."/>
            <person name="Barker L.P."/>
            <person name="Asai D.J."/>
            <person name="Bowman C.A."/>
            <person name="Russell D.A."/>
            <person name="Pope W.H."/>
            <person name="Jacobs-Sera D."/>
            <person name="Hendrix R.W."/>
            <person name="Hatfull G.F."/>
        </authorList>
    </citation>
    <scope>NUCLEOTIDE SEQUENCE [LARGE SCALE GENOMIC DNA]</scope>
</reference>